<proteinExistence type="predicted"/>
<reference evidence="1 2" key="1">
    <citation type="journal article" date="2018" name="Sci. Rep.">
        <title>Rhizobium tumorigenes sp. nov., a novel plant tumorigenic bacterium isolated from cane gall tumors on thornless blackberry.</title>
        <authorList>
            <person name="Kuzmanovi N."/>
            <person name="Smalla K."/>
            <person name="Gronow S."/>
            <person name="PuBawska J."/>
        </authorList>
    </citation>
    <scope>NUCLEOTIDE SEQUENCE [LARGE SCALE GENOMIC DNA]</scope>
    <source>
        <strain evidence="1 2">1078</strain>
    </source>
</reference>
<dbReference type="Proteomes" id="UP000249499">
    <property type="component" value="Plasmid pRt1078"/>
</dbReference>
<evidence type="ECO:0000313" key="2">
    <source>
        <dbReference type="Proteomes" id="UP000249499"/>
    </source>
</evidence>
<keyword evidence="1" id="KW-0614">Plasmid</keyword>
<dbReference type="EMBL" id="CP117256">
    <property type="protein sequence ID" value="WFR97766.1"/>
    <property type="molecule type" value="Genomic_DNA"/>
</dbReference>
<gene>
    <name evidence="1" type="ORF">PR017_17785</name>
</gene>
<protein>
    <submittedName>
        <fullName evidence="1">Uncharacterized protein</fullName>
    </submittedName>
</protein>
<sequence length="116" mass="12984">MSACFKAGRNVDIELRLISYADAAHVDRVDYQLSEDSREAVATFRCESFGDCVVFLELSDEALVTESDLATMAMLANAELERIVCDSGYGAVFDIVRQSSPIAVPDRFRIEYKQFQ</sequence>
<dbReference type="RefSeq" id="WP_111218123.1">
    <property type="nucleotide sequence ID" value="NZ_CP117256.1"/>
</dbReference>
<keyword evidence="2" id="KW-1185">Reference proteome</keyword>
<organism evidence="1 2">
    <name type="scientific">Rhizobium tumorigenes</name>
    <dbReference type="NCBI Taxonomy" id="2041385"/>
    <lineage>
        <taxon>Bacteria</taxon>
        <taxon>Pseudomonadati</taxon>
        <taxon>Pseudomonadota</taxon>
        <taxon>Alphaproteobacteria</taxon>
        <taxon>Hyphomicrobiales</taxon>
        <taxon>Rhizobiaceae</taxon>
        <taxon>Rhizobium/Agrobacterium group</taxon>
        <taxon>Rhizobium</taxon>
    </lineage>
</organism>
<geneLocation type="plasmid" evidence="1 2">
    <name>pRt1078</name>
</geneLocation>
<dbReference type="KEGG" id="rtu:PR017_17785"/>
<accession>A0AAF1KW39</accession>
<name>A0AAF1KW39_9HYPH</name>
<reference evidence="2" key="2">
    <citation type="journal article" date="2023" name="MicrobiologyOpen">
        <title>Genomics of the tumorigenes clade of the family Rhizobiaceae and description of Rhizobium rhododendri sp. nov.</title>
        <authorList>
            <person name="Kuzmanovic N."/>
            <person name="diCenzo G.C."/>
            <person name="Bunk B."/>
            <person name="Sproeer C."/>
            <person name="Fruehling A."/>
            <person name="Neumann-Schaal M."/>
            <person name="Overmann J."/>
            <person name="Smalla K."/>
        </authorList>
    </citation>
    <scope>NUCLEOTIDE SEQUENCE [LARGE SCALE GENOMIC DNA]</scope>
    <source>
        <strain evidence="2">1078</strain>
        <plasmid evidence="2">pRt1078</plasmid>
    </source>
</reference>
<evidence type="ECO:0000313" key="1">
    <source>
        <dbReference type="EMBL" id="WFR97766.1"/>
    </source>
</evidence>
<dbReference type="AlphaFoldDB" id="A0AAF1KW39"/>